<dbReference type="EMBL" id="VDEP01000308">
    <property type="protein sequence ID" value="KAA1106989.1"/>
    <property type="molecule type" value="Genomic_DNA"/>
</dbReference>
<feature type="compositionally biased region" description="Low complexity" evidence="1">
    <location>
        <begin position="107"/>
        <end position="116"/>
    </location>
</feature>
<organism evidence="3 4">
    <name type="scientific">Puccinia graminis f. sp. tritici</name>
    <dbReference type="NCBI Taxonomy" id="56615"/>
    <lineage>
        <taxon>Eukaryota</taxon>
        <taxon>Fungi</taxon>
        <taxon>Dikarya</taxon>
        <taxon>Basidiomycota</taxon>
        <taxon>Pucciniomycotina</taxon>
        <taxon>Pucciniomycetes</taxon>
        <taxon>Pucciniales</taxon>
        <taxon>Pucciniaceae</taxon>
        <taxon>Puccinia</taxon>
    </lineage>
</organism>
<dbReference type="Proteomes" id="UP000325313">
    <property type="component" value="Unassembled WGS sequence"/>
</dbReference>
<dbReference type="Pfam" id="PF00339">
    <property type="entry name" value="Arrestin_N"/>
    <property type="match status" value="1"/>
</dbReference>
<feature type="region of interest" description="Disordered" evidence="1">
    <location>
        <begin position="765"/>
        <end position="813"/>
    </location>
</feature>
<feature type="compositionally biased region" description="Polar residues" evidence="1">
    <location>
        <begin position="522"/>
        <end position="533"/>
    </location>
</feature>
<dbReference type="AlphaFoldDB" id="A0A5B0Q1R0"/>
<feature type="compositionally biased region" description="Low complexity" evidence="1">
    <location>
        <begin position="569"/>
        <end position="583"/>
    </location>
</feature>
<proteinExistence type="predicted"/>
<dbReference type="SUPFAM" id="SSF81296">
    <property type="entry name" value="E set domains"/>
    <property type="match status" value="1"/>
</dbReference>
<feature type="region of interest" description="Disordered" evidence="1">
    <location>
        <begin position="656"/>
        <end position="711"/>
    </location>
</feature>
<feature type="region of interest" description="Disordered" evidence="1">
    <location>
        <begin position="439"/>
        <end position="629"/>
    </location>
</feature>
<feature type="domain" description="Arrestin-like N-terminal" evidence="2">
    <location>
        <begin position="171"/>
        <end position="283"/>
    </location>
</feature>
<evidence type="ECO:0000259" key="2">
    <source>
        <dbReference type="Pfam" id="PF00339"/>
    </source>
</evidence>
<feature type="region of interest" description="Disordered" evidence="1">
    <location>
        <begin position="94"/>
        <end position="158"/>
    </location>
</feature>
<dbReference type="Gene3D" id="2.60.40.640">
    <property type="match status" value="1"/>
</dbReference>
<comment type="caution">
    <text evidence="3">The sequence shown here is derived from an EMBL/GenBank/DDBJ whole genome shotgun (WGS) entry which is preliminary data.</text>
</comment>
<evidence type="ECO:0000256" key="1">
    <source>
        <dbReference type="SAM" id="MobiDB-lite"/>
    </source>
</evidence>
<protein>
    <recommendedName>
        <fullName evidence="2">Arrestin-like N-terminal domain-containing protein</fullName>
    </recommendedName>
</protein>
<accession>A0A5B0Q1R0</accession>
<name>A0A5B0Q1R0_PUCGR</name>
<evidence type="ECO:0000313" key="4">
    <source>
        <dbReference type="Proteomes" id="UP000325313"/>
    </source>
</evidence>
<dbReference type="InterPro" id="IPR011021">
    <property type="entry name" value="Arrestin-like_N"/>
</dbReference>
<reference evidence="3 4" key="1">
    <citation type="submission" date="2019-05" db="EMBL/GenBank/DDBJ databases">
        <title>Emergence of the Ug99 lineage of the wheat stem rust pathogen through somatic hybridization.</title>
        <authorList>
            <person name="Li F."/>
            <person name="Upadhyaya N.M."/>
            <person name="Sperschneider J."/>
            <person name="Matny O."/>
            <person name="Nguyen-Phuc H."/>
            <person name="Mago R."/>
            <person name="Raley C."/>
            <person name="Miller M.E."/>
            <person name="Silverstein K.A.T."/>
            <person name="Henningsen E."/>
            <person name="Hirsch C.D."/>
            <person name="Visser B."/>
            <person name="Pretorius Z.A."/>
            <person name="Steffenson B.J."/>
            <person name="Schwessinger B."/>
            <person name="Dodds P.N."/>
            <person name="Figueroa M."/>
        </authorList>
    </citation>
    <scope>NUCLEOTIDE SEQUENCE [LARGE SCALE GENOMIC DNA]</scope>
    <source>
        <strain evidence="3 4">Ug99</strain>
    </source>
</reference>
<feature type="compositionally biased region" description="Pro residues" evidence="1">
    <location>
        <begin position="141"/>
        <end position="151"/>
    </location>
</feature>
<sequence length="813" mass="89435">MAETDVSSSLPAQARPEDERISLSCATSSSLLLLATHTTLTNHHHHQDQLTGQQPASNRLTFRLSKLLSRVGMSISIDNPLIFLYPKPVSASEQSHLTNIPSRNHPHNNNSNNHNNQTTNLLSGPQNRLRSHPQAALFPSFRPPSPQPPPSSDHLTVPPSIDELDSRSTILSGSLILKFSKPKEIRKIIISLCGQSYIGFNDRPYEYQTILAKELEIDLDAQLLSNPEQHPSPGSIHYNSQCKTYILDKGNYRFNWSFILPPDLPPYERGQFGRTTHKVVAKVKLGSGLGLGLKSVGKNLTSILFGVGGGGHEIETESYFVAISNPSGSNEDLSEDLGLNLNVTELSEQLGPYTLSASSCYFTVAGLLSFKFKLQEIPQRKKIIKIYKIVCLIKQQYRLISIKDKDSRTGGPAESWPPPQRRKVFVLDHSNVLDIKRVLPNGQPLEPSDQPQSSHLAPDCLTPAFNVSSSDSAGRASSSHRPTGTIQQTSPSQSRSRSRIRGLLTSPGRSGENSGGEHSDQSRLGNHSWNGLTSIRLGRRREEPAHSEPQPAAREPRLYSSRSADRLGNSSTPANNNSTPTDPGTAAENDHPNGTAPQTTDTGYQRPRYPSHHSVLPRPVEQSTGAASNRHHVIPRESQDGQRHPEAFEAFHLEQVSPPSAGHPHRGRQQESARAGRTARDKSRTSRSRGRKSRPEHGPNESQPNPDQEIPLVTLTDDHLSWEVEHIGRLPTDDIIRPSTNPGTQTNIHIFHTLLFEIHYSVEDDNSKTKVPDSNDPGGSHGPKKSSAAECNSSPNPITRKVLSIRKPVQISS</sequence>
<dbReference type="InterPro" id="IPR014756">
    <property type="entry name" value="Ig_E-set"/>
</dbReference>
<gene>
    <name evidence="3" type="ORF">PGTUg99_019094</name>
</gene>
<feature type="compositionally biased region" description="Low complexity" evidence="1">
    <location>
        <begin position="468"/>
        <end position="495"/>
    </location>
</feature>
<evidence type="ECO:0000313" key="3">
    <source>
        <dbReference type="EMBL" id="KAA1106989.1"/>
    </source>
</evidence>
<feature type="compositionally biased region" description="Polar residues" evidence="1">
    <location>
        <begin position="117"/>
        <end position="128"/>
    </location>
</feature>
<dbReference type="InterPro" id="IPR014752">
    <property type="entry name" value="Arrestin-like_C"/>
</dbReference>